<reference evidence="1 2" key="1">
    <citation type="journal article" date="2020" name="ISME J.">
        <title>Comparative genomics reveals insights into cyanobacterial evolution and habitat adaptation.</title>
        <authorList>
            <person name="Chen M.Y."/>
            <person name="Teng W.K."/>
            <person name="Zhao L."/>
            <person name="Hu C.X."/>
            <person name="Zhou Y.K."/>
            <person name="Han B.P."/>
            <person name="Song L.R."/>
            <person name="Shu W.S."/>
        </authorList>
    </citation>
    <scope>NUCLEOTIDE SEQUENCE [LARGE SCALE GENOMIC DNA]</scope>
    <source>
        <strain evidence="1 2">FACHB-1050</strain>
    </source>
</reference>
<dbReference type="PANTHER" id="PTHR23248:SF9">
    <property type="entry name" value="PHOSPHOLIPID SCRAMBLASE"/>
    <property type="match status" value="1"/>
</dbReference>
<proteinExistence type="predicted"/>
<comment type="caution">
    <text evidence="1">The sequence shown here is derived from an EMBL/GenBank/DDBJ whole genome shotgun (WGS) entry which is preliminary data.</text>
</comment>
<protein>
    <recommendedName>
        <fullName evidence="3">Scramblase</fullName>
    </recommendedName>
</protein>
<evidence type="ECO:0000313" key="2">
    <source>
        <dbReference type="Proteomes" id="UP000618445"/>
    </source>
</evidence>
<evidence type="ECO:0000313" key="1">
    <source>
        <dbReference type="EMBL" id="MBD2319802.1"/>
    </source>
</evidence>
<dbReference type="InterPro" id="IPR025659">
    <property type="entry name" value="Tubby-like_C"/>
</dbReference>
<evidence type="ECO:0008006" key="3">
    <source>
        <dbReference type="Google" id="ProtNLM"/>
    </source>
</evidence>
<gene>
    <name evidence="1" type="ORF">H6G05_23555</name>
</gene>
<dbReference type="SUPFAM" id="SSF54518">
    <property type="entry name" value="Tubby C-terminal domain-like"/>
    <property type="match status" value="1"/>
</dbReference>
<sequence length="207" mass="24273">MSIFLQTLAQANAIYVKQKFELAEIFGFETRNRYQIHTDDGQQFGYCAEPKLGFLDAIMRQFLGHWRVFNIVGTDLHNQQVFRAHHPFRWFFQHLDIFGAGDRPVGSLQQRFAWFNKKFDFLDTRGRVIMTMNSPIWKIWTFPIKKGEKEVSVIEKKWTGLSKELFTDADNFRVRFIDAKLTADEKLLLLAGAVFTDLLYFETKASS</sequence>
<name>A0ABR8CJG8_9CYAN</name>
<dbReference type="Pfam" id="PF03803">
    <property type="entry name" value="Scramblase"/>
    <property type="match status" value="1"/>
</dbReference>
<dbReference type="RefSeq" id="WP_190582181.1">
    <property type="nucleotide sequence ID" value="NZ_CAWPQU010000063.1"/>
</dbReference>
<accession>A0ABR8CJG8</accession>
<dbReference type="InterPro" id="IPR005552">
    <property type="entry name" value="Scramblase"/>
</dbReference>
<dbReference type="PANTHER" id="PTHR23248">
    <property type="entry name" value="PHOSPHOLIPID SCRAMBLASE-RELATED"/>
    <property type="match status" value="1"/>
</dbReference>
<keyword evidence="2" id="KW-1185">Reference proteome</keyword>
<organism evidence="1 2">
    <name type="scientific">Phormidium tenue FACHB-1050</name>
    <dbReference type="NCBI Taxonomy" id="2692857"/>
    <lineage>
        <taxon>Bacteria</taxon>
        <taxon>Bacillati</taxon>
        <taxon>Cyanobacteriota</taxon>
        <taxon>Cyanophyceae</taxon>
        <taxon>Oscillatoriophycideae</taxon>
        <taxon>Oscillatoriales</taxon>
        <taxon>Oscillatoriaceae</taxon>
        <taxon>Phormidium</taxon>
    </lineage>
</organism>
<dbReference type="Proteomes" id="UP000618445">
    <property type="component" value="Unassembled WGS sequence"/>
</dbReference>
<dbReference type="EMBL" id="JACJQY010000066">
    <property type="protein sequence ID" value="MBD2319802.1"/>
    <property type="molecule type" value="Genomic_DNA"/>
</dbReference>